<dbReference type="PROSITE" id="PS51257">
    <property type="entry name" value="PROKAR_LIPOPROTEIN"/>
    <property type="match status" value="1"/>
</dbReference>
<evidence type="ECO:0000313" key="3">
    <source>
        <dbReference type="Proteomes" id="UP000321118"/>
    </source>
</evidence>
<dbReference type="Proteomes" id="UP000321118">
    <property type="component" value="Unassembled WGS sequence"/>
</dbReference>
<protein>
    <recommendedName>
        <fullName evidence="4">Sugar ABC transporter substrate-binding protein</fullName>
    </recommendedName>
</protein>
<comment type="caution">
    <text evidence="2">The sequence shown here is derived from an EMBL/GenBank/DDBJ whole genome shotgun (WGS) entry which is preliminary data.</text>
</comment>
<evidence type="ECO:0000256" key="1">
    <source>
        <dbReference type="SAM" id="SignalP"/>
    </source>
</evidence>
<dbReference type="Gene3D" id="3.40.190.10">
    <property type="entry name" value="Periplasmic binding protein-like II"/>
    <property type="match status" value="1"/>
</dbReference>
<dbReference type="RefSeq" id="WP_146926558.1">
    <property type="nucleotide sequence ID" value="NZ_BJUB01000004.1"/>
</dbReference>
<feature type="chain" id="PRO_5039652392" description="Sugar ABC transporter substrate-binding protein" evidence="1">
    <location>
        <begin position="24"/>
        <end position="457"/>
    </location>
</feature>
<dbReference type="PANTHER" id="PTHR43649">
    <property type="entry name" value="ARABINOSE-BINDING PROTEIN-RELATED"/>
    <property type="match status" value="1"/>
</dbReference>
<evidence type="ECO:0008006" key="4">
    <source>
        <dbReference type="Google" id="ProtNLM"/>
    </source>
</evidence>
<proteinExistence type="predicted"/>
<feature type="signal peptide" evidence="1">
    <location>
        <begin position="1"/>
        <end position="23"/>
    </location>
</feature>
<reference evidence="2 3" key="1">
    <citation type="submission" date="2019-07" db="EMBL/GenBank/DDBJ databases">
        <title>Whole genome shotgun sequence of Cellulomonas xylanilytica NBRC 101102.</title>
        <authorList>
            <person name="Hosoyama A."/>
            <person name="Uohara A."/>
            <person name="Ohji S."/>
            <person name="Ichikawa N."/>
        </authorList>
    </citation>
    <scope>NUCLEOTIDE SEQUENCE [LARGE SCALE GENOMIC DNA]</scope>
    <source>
        <strain evidence="2 3">NBRC 101102</strain>
    </source>
</reference>
<dbReference type="InterPro" id="IPR050490">
    <property type="entry name" value="Bact_solute-bd_prot1"/>
</dbReference>
<evidence type="ECO:0000313" key="2">
    <source>
        <dbReference type="EMBL" id="GEK20914.1"/>
    </source>
</evidence>
<accession>A0A510V1Z2</accession>
<dbReference type="AlphaFoldDB" id="A0A510V1Z2"/>
<sequence>MRKTQRCAVAVLPVLALALAACSGGGGGGSEAAAATDFSGAPSGTMNGWAFDNADDVGTARMDYAAGQLDDVTIDLDQTAFDSQKFTTRIAGGDVPDVVQMDRRFVTTYAAQDLILPLDECFAAHDVDPDTRWYPFVVDDVRYEDKVWAVPQFYQPPAILLNKEVMDAAGVTDDQIDTSDPDTLLAAVTAMYKESSGVPTTLGFDPVATGQAGLWVLATGGRLTDDEGKPTLDDPANEAGLDLLKQITDAQGGFAKVKSFTDSFDTFGEENQFVADQVGAQVNAQWYPNVLSPYLDSVQLAAVPFRGADGEPFSVASGSAFVIPAGAKNPDAACAWAVELTAADAWTAAADARKATLEENGGLNTGLFTGSPEADQAIRDGYVVPTGNAGFDQVVSTYYEVLDYGQTFGSSPAGQEIESELNNAVTATLLGDKSAAEALSDAQEAAQRAYETVVGGR</sequence>
<keyword evidence="3" id="KW-1185">Reference proteome</keyword>
<keyword evidence="1" id="KW-0732">Signal</keyword>
<dbReference type="PANTHER" id="PTHR43649:SF12">
    <property type="entry name" value="DIACETYLCHITOBIOSE BINDING PROTEIN DASA"/>
    <property type="match status" value="1"/>
</dbReference>
<dbReference type="SUPFAM" id="SSF53850">
    <property type="entry name" value="Periplasmic binding protein-like II"/>
    <property type="match status" value="1"/>
</dbReference>
<name>A0A510V1Z2_9CELL</name>
<gene>
    <name evidence="2" type="ORF">CXY01_14340</name>
</gene>
<organism evidence="2 3">
    <name type="scientific">Cellulomonas xylanilytica</name>
    <dbReference type="NCBI Taxonomy" id="233583"/>
    <lineage>
        <taxon>Bacteria</taxon>
        <taxon>Bacillati</taxon>
        <taxon>Actinomycetota</taxon>
        <taxon>Actinomycetes</taxon>
        <taxon>Micrococcales</taxon>
        <taxon>Cellulomonadaceae</taxon>
        <taxon>Cellulomonas</taxon>
    </lineage>
</organism>
<dbReference type="OrthoDB" id="9795467at2"/>
<dbReference type="EMBL" id="BJUB01000004">
    <property type="protein sequence ID" value="GEK20914.1"/>
    <property type="molecule type" value="Genomic_DNA"/>
</dbReference>